<proteinExistence type="inferred from homology"/>
<dbReference type="GO" id="GO:0045881">
    <property type="term" value="P:positive regulation of sporulation resulting in formation of a cellular spore"/>
    <property type="evidence" value="ECO:0007669"/>
    <property type="project" value="TreeGrafter"/>
</dbReference>
<dbReference type="InterPro" id="IPR050336">
    <property type="entry name" value="Chromosome_partition/occlusion"/>
</dbReference>
<comment type="similarity">
    <text evidence="1">Belongs to the ParB family.</text>
</comment>
<evidence type="ECO:0000259" key="4">
    <source>
        <dbReference type="PROSITE" id="PS50943"/>
    </source>
</evidence>
<dbReference type="InterPro" id="IPR041468">
    <property type="entry name" value="HTH_ParB/Spo0J"/>
</dbReference>
<organism evidence="5 6">
    <name type="scientific">Candidatus Nitrobium versatile</name>
    <dbReference type="NCBI Taxonomy" id="2884831"/>
    <lineage>
        <taxon>Bacteria</taxon>
        <taxon>Pseudomonadati</taxon>
        <taxon>Nitrospirota</taxon>
        <taxon>Nitrospiria</taxon>
        <taxon>Nitrospirales</taxon>
        <taxon>Nitrospiraceae</taxon>
        <taxon>Candidatus Nitrobium</taxon>
    </lineage>
</organism>
<dbReference type="FunFam" id="3.90.1530.30:FF:000001">
    <property type="entry name" value="Chromosome partitioning protein ParB"/>
    <property type="match status" value="1"/>
</dbReference>
<dbReference type="CDD" id="cd16393">
    <property type="entry name" value="SPO0J_N"/>
    <property type="match status" value="1"/>
</dbReference>
<dbReference type="InterPro" id="IPR004437">
    <property type="entry name" value="ParB/RepB/Spo0J"/>
</dbReference>
<dbReference type="EMBL" id="JAIOIV010000128">
    <property type="protein sequence ID" value="MBZ0157803.1"/>
    <property type="molecule type" value="Genomic_DNA"/>
</dbReference>
<dbReference type="GO" id="GO:0005694">
    <property type="term" value="C:chromosome"/>
    <property type="evidence" value="ECO:0007669"/>
    <property type="project" value="TreeGrafter"/>
</dbReference>
<dbReference type="NCBIfam" id="TIGR00180">
    <property type="entry name" value="parB_part"/>
    <property type="match status" value="1"/>
</dbReference>
<evidence type="ECO:0000313" key="5">
    <source>
        <dbReference type="EMBL" id="MBZ0157803.1"/>
    </source>
</evidence>
<dbReference type="Pfam" id="PF02195">
    <property type="entry name" value="ParB_N"/>
    <property type="match status" value="1"/>
</dbReference>
<gene>
    <name evidence="5" type="ORF">K8I29_16530</name>
</gene>
<dbReference type="PANTHER" id="PTHR33375">
    <property type="entry name" value="CHROMOSOME-PARTITIONING PROTEIN PARB-RELATED"/>
    <property type="match status" value="1"/>
</dbReference>
<evidence type="ECO:0000256" key="2">
    <source>
        <dbReference type="ARBA" id="ARBA00022829"/>
    </source>
</evidence>
<sequence length="277" mass="31130">MKTALGKGLEALLPEKGDEVIKIDIDKIQPNEYQPRKVFRDEALQDLSASIKEKGVLQPVIVSRLKDGSFRLIAGERRWRAATLAGLKKIPALIKDVSSQDAIEIALIENIQREELNPIETADALQRLLKEFNLTQEALSQRVSKDRATIANYLRILKLPDEIKALINNSSLTMGHAKALLSLESRQKQIEAANQIISGGLSVRAAEALCKKLAEGPQPKAKRKREKLPEVEELENKLIRSLGTKVRIQHKAKRGKIEIEYYSLDELDRLLEILLPE</sequence>
<dbReference type="PROSITE" id="PS50943">
    <property type="entry name" value="HTH_CROC1"/>
    <property type="match status" value="1"/>
</dbReference>
<dbReference type="InterPro" id="IPR003115">
    <property type="entry name" value="ParB_N"/>
</dbReference>
<dbReference type="InterPro" id="IPR001387">
    <property type="entry name" value="Cro/C1-type_HTH"/>
</dbReference>
<accession>A0A953M2L2</accession>
<dbReference type="SUPFAM" id="SSF110849">
    <property type="entry name" value="ParB/Sulfiredoxin"/>
    <property type="match status" value="1"/>
</dbReference>
<dbReference type="AlphaFoldDB" id="A0A953M2L2"/>
<evidence type="ECO:0000313" key="6">
    <source>
        <dbReference type="Proteomes" id="UP000705867"/>
    </source>
</evidence>
<dbReference type="Gene3D" id="1.10.10.2830">
    <property type="match status" value="1"/>
</dbReference>
<feature type="domain" description="HTH cro/C1-type" evidence="4">
    <location>
        <begin position="125"/>
        <end position="155"/>
    </location>
</feature>
<dbReference type="InterPro" id="IPR036086">
    <property type="entry name" value="ParB/Sulfiredoxin_sf"/>
</dbReference>
<dbReference type="SUPFAM" id="SSF109709">
    <property type="entry name" value="KorB DNA-binding domain-like"/>
    <property type="match status" value="1"/>
</dbReference>
<keyword evidence="3" id="KW-0238">DNA-binding</keyword>
<dbReference type="Gene3D" id="3.90.1530.30">
    <property type="match status" value="1"/>
</dbReference>
<comment type="caution">
    <text evidence="5">The sequence shown here is derived from an EMBL/GenBank/DDBJ whole genome shotgun (WGS) entry which is preliminary data.</text>
</comment>
<dbReference type="PANTHER" id="PTHR33375:SF1">
    <property type="entry name" value="CHROMOSOME-PARTITIONING PROTEIN PARB-RELATED"/>
    <property type="match status" value="1"/>
</dbReference>
<dbReference type="Proteomes" id="UP000705867">
    <property type="component" value="Unassembled WGS sequence"/>
</dbReference>
<dbReference type="GO" id="GO:0007059">
    <property type="term" value="P:chromosome segregation"/>
    <property type="evidence" value="ECO:0007669"/>
    <property type="project" value="UniProtKB-KW"/>
</dbReference>
<dbReference type="InterPro" id="IPR057240">
    <property type="entry name" value="ParB_dimer_C"/>
</dbReference>
<dbReference type="Pfam" id="PF17762">
    <property type="entry name" value="HTH_ParB"/>
    <property type="match status" value="1"/>
</dbReference>
<evidence type="ECO:0000256" key="1">
    <source>
        <dbReference type="ARBA" id="ARBA00006295"/>
    </source>
</evidence>
<evidence type="ECO:0000256" key="3">
    <source>
        <dbReference type="ARBA" id="ARBA00023125"/>
    </source>
</evidence>
<reference evidence="5" key="1">
    <citation type="journal article" date="2021" name="bioRxiv">
        <title>Unraveling nitrogen, sulfur and carbon metabolic pathways and microbial community transcriptional responses to substrate deprivation and toxicity stresses in a bioreactor mimicking anoxic brackish coastal sediment conditions.</title>
        <authorList>
            <person name="Martins P.D."/>
            <person name="Echeveste M.J."/>
            <person name="Arshad A."/>
            <person name="Kurth J."/>
            <person name="Ouboter H."/>
            <person name="Jetten M.S.M."/>
            <person name="Welte C.U."/>
        </authorList>
    </citation>
    <scope>NUCLEOTIDE SEQUENCE</scope>
    <source>
        <strain evidence="5">MAG_39</strain>
    </source>
</reference>
<dbReference type="FunFam" id="1.10.10.2830:FF:000001">
    <property type="entry name" value="Chromosome partitioning protein ParB"/>
    <property type="match status" value="1"/>
</dbReference>
<name>A0A953M2L2_9BACT</name>
<reference evidence="5" key="2">
    <citation type="submission" date="2021-08" db="EMBL/GenBank/DDBJ databases">
        <authorList>
            <person name="Dalcin Martins P."/>
        </authorList>
    </citation>
    <scope>NUCLEOTIDE SEQUENCE</scope>
    <source>
        <strain evidence="5">MAG_39</strain>
    </source>
</reference>
<dbReference type="GO" id="GO:0003677">
    <property type="term" value="F:DNA binding"/>
    <property type="evidence" value="ECO:0007669"/>
    <property type="project" value="UniProtKB-KW"/>
</dbReference>
<keyword evidence="2" id="KW-0159">Chromosome partition</keyword>
<dbReference type="SMART" id="SM00470">
    <property type="entry name" value="ParB"/>
    <property type="match status" value="1"/>
</dbReference>
<protein>
    <submittedName>
        <fullName evidence="5">ParB/RepB/Spo0J family partition protein</fullName>
    </submittedName>
</protein>
<dbReference type="Pfam" id="PF23552">
    <property type="entry name" value="ParB_C"/>
    <property type="match status" value="1"/>
</dbReference>